<proteinExistence type="predicted"/>
<keyword evidence="3" id="KW-1185">Reference proteome</keyword>
<evidence type="ECO:0000313" key="3">
    <source>
        <dbReference type="Proteomes" id="UP001501251"/>
    </source>
</evidence>
<evidence type="ECO:0000313" key="2">
    <source>
        <dbReference type="EMBL" id="GAA4201160.1"/>
    </source>
</evidence>
<reference evidence="3" key="1">
    <citation type="journal article" date="2019" name="Int. J. Syst. Evol. Microbiol.">
        <title>The Global Catalogue of Microorganisms (GCM) 10K type strain sequencing project: providing services to taxonomists for standard genome sequencing and annotation.</title>
        <authorList>
            <consortium name="The Broad Institute Genomics Platform"/>
            <consortium name="The Broad Institute Genome Sequencing Center for Infectious Disease"/>
            <person name="Wu L."/>
            <person name="Ma J."/>
        </authorList>
    </citation>
    <scope>NUCLEOTIDE SEQUENCE [LARGE SCALE GENOMIC DNA]</scope>
    <source>
        <strain evidence="3">JCM 17388</strain>
    </source>
</reference>
<feature type="compositionally biased region" description="Low complexity" evidence="1">
    <location>
        <begin position="114"/>
        <end position="145"/>
    </location>
</feature>
<sequence>MPPPGDGTPAPDRRRVAVERHPAHPGTAPSRRTADRRPHGAASARGRRLDVSWITPPPGNRSRPAAVTVRVNNTIRRTRTGFALHMTAPAAPRRPGVALALLAAVALASGCAAETTPAPSPAAASTPVSSTPAPSTGAPDPTPASRPAATPELFGTEFQAAPEHDWSKGRPPPFEGVLRGWLTDVDDNGVAEYRPIRFVQRDGEDGHFDGPEEGDVVRYMAPIAEDVRFLADSGCDGSTQTYDKATNLGTESCTRETLIANVREAASLTGVEGLYRPALITTENGRITKVVEIFWQGGG</sequence>
<evidence type="ECO:0000256" key="1">
    <source>
        <dbReference type="SAM" id="MobiDB-lite"/>
    </source>
</evidence>
<organism evidence="2 3">
    <name type="scientific">Streptosporangium oxazolinicum</name>
    <dbReference type="NCBI Taxonomy" id="909287"/>
    <lineage>
        <taxon>Bacteria</taxon>
        <taxon>Bacillati</taxon>
        <taxon>Actinomycetota</taxon>
        <taxon>Actinomycetes</taxon>
        <taxon>Streptosporangiales</taxon>
        <taxon>Streptosporangiaceae</taxon>
        <taxon>Streptosporangium</taxon>
    </lineage>
</organism>
<name>A0ABP8B968_9ACTN</name>
<feature type="region of interest" description="Disordered" evidence="1">
    <location>
        <begin position="1"/>
        <end position="65"/>
    </location>
</feature>
<dbReference type="EMBL" id="BAABAQ010000011">
    <property type="protein sequence ID" value="GAA4201160.1"/>
    <property type="molecule type" value="Genomic_DNA"/>
</dbReference>
<feature type="compositionally biased region" description="Basic and acidic residues" evidence="1">
    <location>
        <begin position="11"/>
        <end position="22"/>
    </location>
</feature>
<comment type="caution">
    <text evidence="2">The sequence shown here is derived from an EMBL/GenBank/DDBJ whole genome shotgun (WGS) entry which is preliminary data.</text>
</comment>
<dbReference type="Proteomes" id="UP001501251">
    <property type="component" value="Unassembled WGS sequence"/>
</dbReference>
<gene>
    <name evidence="2" type="ORF">GCM10022252_55460</name>
</gene>
<accession>A0ABP8B968</accession>
<feature type="region of interest" description="Disordered" evidence="1">
    <location>
        <begin position="114"/>
        <end position="150"/>
    </location>
</feature>
<protein>
    <submittedName>
        <fullName evidence="2">Uncharacterized protein</fullName>
    </submittedName>
</protein>